<organism evidence="2 3">
    <name type="scientific">Segetibacter aerophilus</name>
    <dbReference type="NCBI Taxonomy" id="670293"/>
    <lineage>
        <taxon>Bacteria</taxon>
        <taxon>Pseudomonadati</taxon>
        <taxon>Bacteroidota</taxon>
        <taxon>Chitinophagia</taxon>
        <taxon>Chitinophagales</taxon>
        <taxon>Chitinophagaceae</taxon>
        <taxon>Segetibacter</taxon>
    </lineage>
</organism>
<gene>
    <name evidence="2" type="ORF">SAE01_45420</name>
</gene>
<reference evidence="2 3" key="1">
    <citation type="submission" date="2019-07" db="EMBL/GenBank/DDBJ databases">
        <title>Whole genome shotgun sequence of Segetibacter aerophilus NBRC 106135.</title>
        <authorList>
            <person name="Hosoyama A."/>
            <person name="Uohara A."/>
            <person name="Ohji S."/>
            <person name="Ichikawa N."/>
        </authorList>
    </citation>
    <scope>NUCLEOTIDE SEQUENCE [LARGE SCALE GENOMIC DNA]</scope>
    <source>
        <strain evidence="2 3">NBRC 106135</strain>
    </source>
</reference>
<evidence type="ECO:0000313" key="3">
    <source>
        <dbReference type="Proteomes" id="UP000321513"/>
    </source>
</evidence>
<evidence type="ECO:0000256" key="1">
    <source>
        <dbReference type="SAM" id="SignalP"/>
    </source>
</evidence>
<keyword evidence="1" id="KW-0732">Signal</keyword>
<dbReference type="EMBL" id="BJYT01000037">
    <property type="protein sequence ID" value="GEO12046.1"/>
    <property type="molecule type" value="Genomic_DNA"/>
</dbReference>
<proteinExistence type="predicted"/>
<protein>
    <recommendedName>
        <fullName evidence="4">Tetratricopeptide repeat protein</fullName>
    </recommendedName>
</protein>
<dbReference type="Proteomes" id="UP000321513">
    <property type="component" value="Unassembled WGS sequence"/>
</dbReference>
<comment type="caution">
    <text evidence="2">The sequence shown here is derived from an EMBL/GenBank/DDBJ whole genome shotgun (WGS) entry which is preliminary data.</text>
</comment>
<sequence>MKRITIGALLLIFIGTAANAQDFKKVRNAMLLAQVGAGGDQKLEEAKTELDKALADPKAQNNPEAYLLKTEVYGTIAGNNNLKAKYPNADVEGYHALKKYLELEPAETKLKEDKYAGVNSIYSSLFSAGVKDYNAKNWDSAYSKFKVVAELGDMFTTRKWSASAFDTTSYLYAGVTAQNAKKSDEAAKYYGKIAERKVVGADYEGIYDFLVKYYLNTNNQAEFTKYLALAKEAYPKNTLWNDLAFANTTDNSAVEDVVKKFETEDAAKSLSATNYLDYGDYFINNKKIKDLEPAKRSEFTNKAYYSFAKAAELDTANGIASYNAGVAAYTMFEDASDARVKIKGTTPDIKAKQSAADKVADAAADKSIQSLEKSFATLSSKATRSNIERNCLSKSTDLLYNLYEYKKNRARGTNPKDYDKYDAKSKYYDGLHGKFAK</sequence>
<feature type="chain" id="PRO_5022082976" description="Tetratricopeptide repeat protein" evidence="1">
    <location>
        <begin position="21"/>
        <end position="437"/>
    </location>
</feature>
<dbReference type="AlphaFoldDB" id="A0A512BJB0"/>
<accession>A0A512BJB0</accession>
<evidence type="ECO:0008006" key="4">
    <source>
        <dbReference type="Google" id="ProtNLM"/>
    </source>
</evidence>
<evidence type="ECO:0000313" key="2">
    <source>
        <dbReference type="EMBL" id="GEO12046.1"/>
    </source>
</evidence>
<keyword evidence="3" id="KW-1185">Reference proteome</keyword>
<name>A0A512BJB0_9BACT</name>
<dbReference type="RefSeq" id="WP_147206173.1">
    <property type="nucleotide sequence ID" value="NZ_BJYT01000037.1"/>
</dbReference>
<dbReference type="OrthoDB" id="629230at2"/>
<feature type="signal peptide" evidence="1">
    <location>
        <begin position="1"/>
        <end position="20"/>
    </location>
</feature>